<name>A0A4S8PSZ7_9HYPH</name>
<proteinExistence type="predicted"/>
<evidence type="ECO:0000313" key="2">
    <source>
        <dbReference type="EMBL" id="THV34418.1"/>
    </source>
</evidence>
<dbReference type="RefSeq" id="WP_136541876.1">
    <property type="nucleotide sequence ID" value="NZ_STGU01000008.1"/>
</dbReference>
<dbReference type="AlphaFoldDB" id="A0A4S8PSZ7"/>
<dbReference type="EMBL" id="STGU01000008">
    <property type="protein sequence ID" value="THV34418.1"/>
    <property type="molecule type" value="Genomic_DNA"/>
</dbReference>
<dbReference type="InterPro" id="IPR021737">
    <property type="entry name" value="Phage_phiKZ_Orf197"/>
</dbReference>
<feature type="transmembrane region" description="Helical" evidence="1">
    <location>
        <begin position="51"/>
        <end position="77"/>
    </location>
</feature>
<protein>
    <submittedName>
        <fullName evidence="2">DUF3307 domain-containing protein</fullName>
    </submittedName>
</protein>
<dbReference type="Proteomes" id="UP000307378">
    <property type="component" value="Unassembled WGS sequence"/>
</dbReference>
<organism evidence="2 3">
    <name type="scientific">Rhizobium rosettiformans W3</name>
    <dbReference type="NCBI Taxonomy" id="538378"/>
    <lineage>
        <taxon>Bacteria</taxon>
        <taxon>Pseudomonadati</taxon>
        <taxon>Pseudomonadota</taxon>
        <taxon>Alphaproteobacteria</taxon>
        <taxon>Hyphomicrobiales</taxon>
        <taxon>Rhizobiaceae</taxon>
        <taxon>Rhizobium/Agrobacterium group</taxon>
        <taxon>Rhizobium</taxon>
    </lineage>
</organism>
<keyword evidence="1" id="KW-0472">Membrane</keyword>
<comment type="caution">
    <text evidence="2">The sequence shown here is derived from an EMBL/GenBank/DDBJ whole genome shotgun (WGS) entry which is preliminary data.</text>
</comment>
<feature type="transmembrane region" description="Helical" evidence="1">
    <location>
        <begin position="12"/>
        <end position="31"/>
    </location>
</feature>
<accession>A0A4S8PSZ7</accession>
<keyword evidence="1" id="KW-1133">Transmembrane helix</keyword>
<dbReference type="Pfam" id="PF11750">
    <property type="entry name" value="DUF3307"/>
    <property type="match status" value="1"/>
</dbReference>
<evidence type="ECO:0000256" key="1">
    <source>
        <dbReference type="SAM" id="Phobius"/>
    </source>
</evidence>
<reference evidence="2 3" key="1">
    <citation type="submission" date="2019-04" db="EMBL/GenBank/DDBJ databases">
        <title>genome sequence of strain W3.</title>
        <authorList>
            <person name="Gao J."/>
            <person name="Sun J."/>
        </authorList>
    </citation>
    <scope>NUCLEOTIDE SEQUENCE [LARGE SCALE GENOMIC DNA]</scope>
    <source>
        <strain evidence="2 3">W3</strain>
    </source>
</reference>
<gene>
    <name evidence="2" type="ORF">FAA86_15050</name>
</gene>
<evidence type="ECO:0000313" key="3">
    <source>
        <dbReference type="Proteomes" id="UP000307378"/>
    </source>
</evidence>
<keyword evidence="1" id="KW-0812">Transmembrane</keyword>
<sequence length="135" mass="15067">MPTIPEQISSHLLIWAVALFIVKHLLADFLLQTSWMAQGKERPHGWAKPLLAHVGVHAAGTLLIASLMAPSLIWLALVDFVVHGAIDRCKTMIQQRHHFKVDQAAYWWLFGVDQTLHHLTHLLFAVWIAAAASAA</sequence>